<sequence>MERTAYGSCRKTGHVAAFNTLTGAIHNELQLGETGKDILFLQDHSFYRHTAKIHFYLRSTRRIVIHKLKDHISSTRLKFLPYHWPRTALGACSALSPAQNPHYAVLYLEHQNGCVTPWTPNLPHSAVKVLVHLGPVASVYVDPSGGGGTWPPLEKMAALRYGIVGTGKAPYVNGASGTAEKETQKWSGVRKAQKGVLAVASGGSVNMELVVSLVPGAGEGGMDTGDLDLYEGVKGHRERKVRALLDEPDLITLDPEFVGGLAPSSKLTTKISTTDRQGGTREEEDARKGRECEEVLEEAKEKCYPTAVTIRAKLEKLQAERKAEIRRVRYGDEPQEKSSALDQFKRTLKT</sequence>
<feature type="region of interest" description="Disordered" evidence="5">
    <location>
        <begin position="270"/>
        <end position="290"/>
    </location>
</feature>
<proteinExistence type="predicted"/>
<dbReference type="OrthoDB" id="3270615at2759"/>
<dbReference type="InterPro" id="IPR040315">
    <property type="entry name" value="WDR46/Utp7"/>
</dbReference>
<dbReference type="GO" id="GO:0030686">
    <property type="term" value="C:90S preribosome"/>
    <property type="evidence" value="ECO:0007669"/>
    <property type="project" value="TreeGrafter"/>
</dbReference>
<accession>A0A9P5PET3</accession>
<keyword evidence="3" id="KW-0677">Repeat</keyword>
<dbReference type="Pfam" id="PF08149">
    <property type="entry name" value="BING4CT"/>
    <property type="match status" value="1"/>
</dbReference>
<evidence type="ECO:0000256" key="2">
    <source>
        <dbReference type="ARBA" id="ARBA00022574"/>
    </source>
</evidence>
<keyword evidence="2" id="KW-0853">WD repeat</keyword>
<dbReference type="GO" id="GO:0000462">
    <property type="term" value="P:maturation of SSU-rRNA from tricistronic rRNA transcript (SSU-rRNA, 5.8S rRNA, LSU-rRNA)"/>
    <property type="evidence" value="ECO:0007669"/>
    <property type="project" value="TreeGrafter"/>
</dbReference>
<protein>
    <recommendedName>
        <fullName evidence="6">BING4 C-terminal domain-containing protein</fullName>
    </recommendedName>
</protein>
<dbReference type="SMART" id="SM01033">
    <property type="entry name" value="BING4CT"/>
    <property type="match status" value="1"/>
</dbReference>
<dbReference type="PANTHER" id="PTHR14085:SF3">
    <property type="entry name" value="WD REPEAT-CONTAINING PROTEIN 46"/>
    <property type="match status" value="1"/>
</dbReference>
<organism evidence="7 8">
    <name type="scientific">Rhodocollybia butyracea</name>
    <dbReference type="NCBI Taxonomy" id="206335"/>
    <lineage>
        <taxon>Eukaryota</taxon>
        <taxon>Fungi</taxon>
        <taxon>Dikarya</taxon>
        <taxon>Basidiomycota</taxon>
        <taxon>Agaricomycotina</taxon>
        <taxon>Agaricomycetes</taxon>
        <taxon>Agaricomycetidae</taxon>
        <taxon>Agaricales</taxon>
        <taxon>Marasmiineae</taxon>
        <taxon>Omphalotaceae</taxon>
        <taxon>Rhodocollybia</taxon>
    </lineage>
</organism>
<comment type="caution">
    <text evidence="7">The sequence shown here is derived from an EMBL/GenBank/DDBJ whole genome shotgun (WGS) entry which is preliminary data.</text>
</comment>
<evidence type="ECO:0000256" key="4">
    <source>
        <dbReference type="ARBA" id="ARBA00023242"/>
    </source>
</evidence>
<dbReference type="GO" id="GO:0032040">
    <property type="term" value="C:small-subunit processome"/>
    <property type="evidence" value="ECO:0007669"/>
    <property type="project" value="TreeGrafter"/>
</dbReference>
<evidence type="ECO:0000256" key="3">
    <source>
        <dbReference type="ARBA" id="ARBA00022737"/>
    </source>
</evidence>
<evidence type="ECO:0000256" key="5">
    <source>
        <dbReference type="SAM" id="MobiDB-lite"/>
    </source>
</evidence>
<evidence type="ECO:0000313" key="8">
    <source>
        <dbReference type="Proteomes" id="UP000772434"/>
    </source>
</evidence>
<keyword evidence="8" id="KW-1185">Reference proteome</keyword>
<dbReference type="Proteomes" id="UP000772434">
    <property type="component" value="Unassembled WGS sequence"/>
</dbReference>
<evidence type="ECO:0000256" key="1">
    <source>
        <dbReference type="ARBA" id="ARBA00004604"/>
    </source>
</evidence>
<keyword evidence="4" id="KW-0539">Nucleus</keyword>
<gene>
    <name evidence="7" type="ORF">BDP27DRAFT_1367259</name>
</gene>
<comment type="subcellular location">
    <subcellularLocation>
        <location evidence="1">Nucleus</location>
        <location evidence="1">Nucleolus</location>
    </subcellularLocation>
</comment>
<dbReference type="PANTHER" id="PTHR14085">
    <property type="entry name" value="WD-REPEAT PROTEIN BING4"/>
    <property type="match status" value="1"/>
</dbReference>
<dbReference type="InterPro" id="IPR012952">
    <property type="entry name" value="BING4_C_dom"/>
</dbReference>
<dbReference type="EMBL" id="JADNRY010000125">
    <property type="protein sequence ID" value="KAF9064349.1"/>
    <property type="molecule type" value="Genomic_DNA"/>
</dbReference>
<feature type="domain" description="BING4 C-terminal" evidence="6">
    <location>
        <begin position="183"/>
        <end position="255"/>
    </location>
</feature>
<name>A0A9P5PET3_9AGAR</name>
<evidence type="ECO:0000259" key="6">
    <source>
        <dbReference type="SMART" id="SM01033"/>
    </source>
</evidence>
<reference evidence="7" key="1">
    <citation type="submission" date="2020-11" db="EMBL/GenBank/DDBJ databases">
        <authorList>
            <consortium name="DOE Joint Genome Institute"/>
            <person name="Ahrendt S."/>
            <person name="Riley R."/>
            <person name="Andreopoulos W."/>
            <person name="Labutti K."/>
            <person name="Pangilinan J."/>
            <person name="Ruiz-Duenas F.J."/>
            <person name="Barrasa J.M."/>
            <person name="Sanchez-Garcia M."/>
            <person name="Camarero S."/>
            <person name="Miyauchi S."/>
            <person name="Serrano A."/>
            <person name="Linde D."/>
            <person name="Babiker R."/>
            <person name="Drula E."/>
            <person name="Ayuso-Fernandez I."/>
            <person name="Pacheco R."/>
            <person name="Padilla G."/>
            <person name="Ferreira P."/>
            <person name="Barriuso J."/>
            <person name="Kellner H."/>
            <person name="Castanera R."/>
            <person name="Alfaro M."/>
            <person name="Ramirez L."/>
            <person name="Pisabarro A.G."/>
            <person name="Kuo A."/>
            <person name="Tritt A."/>
            <person name="Lipzen A."/>
            <person name="He G."/>
            <person name="Yan M."/>
            <person name="Ng V."/>
            <person name="Cullen D."/>
            <person name="Martin F."/>
            <person name="Rosso M.-N."/>
            <person name="Henrissat B."/>
            <person name="Hibbett D."/>
            <person name="Martinez A.T."/>
            <person name="Grigoriev I.V."/>
        </authorList>
    </citation>
    <scope>NUCLEOTIDE SEQUENCE</scope>
    <source>
        <strain evidence="7">AH 40177</strain>
    </source>
</reference>
<dbReference type="AlphaFoldDB" id="A0A9P5PET3"/>
<evidence type="ECO:0000313" key="7">
    <source>
        <dbReference type="EMBL" id="KAF9064349.1"/>
    </source>
</evidence>
<feature type="compositionally biased region" description="Basic and acidic residues" evidence="5">
    <location>
        <begin position="278"/>
        <end position="290"/>
    </location>
</feature>
<feature type="region of interest" description="Disordered" evidence="5">
    <location>
        <begin position="328"/>
        <end position="350"/>
    </location>
</feature>